<dbReference type="PANTHER" id="PTHR14226">
    <property type="entry name" value="NEUROPATHY TARGET ESTERASE/SWISS CHEESE D.MELANOGASTER"/>
    <property type="match status" value="1"/>
</dbReference>
<evidence type="ECO:0000256" key="1">
    <source>
        <dbReference type="ARBA" id="ARBA00022801"/>
    </source>
</evidence>
<accession>A0A923LC85</accession>
<dbReference type="Pfam" id="PF01734">
    <property type="entry name" value="Patatin"/>
    <property type="match status" value="1"/>
</dbReference>
<dbReference type="EMBL" id="JACOOR010000004">
    <property type="protein sequence ID" value="MBC5659854.1"/>
    <property type="molecule type" value="Genomic_DNA"/>
</dbReference>
<feature type="short sequence motif" description="GXGXXG" evidence="4">
    <location>
        <begin position="10"/>
        <end position="15"/>
    </location>
</feature>
<evidence type="ECO:0000259" key="5">
    <source>
        <dbReference type="PROSITE" id="PS51635"/>
    </source>
</evidence>
<dbReference type="AlphaFoldDB" id="A0A923LC85"/>
<dbReference type="InterPro" id="IPR045943">
    <property type="entry name" value="DUF6363"/>
</dbReference>
<dbReference type="PROSITE" id="PS51635">
    <property type="entry name" value="PNPLA"/>
    <property type="match status" value="1"/>
</dbReference>
<dbReference type="InterPro" id="IPR037483">
    <property type="entry name" value="YjjU-like"/>
</dbReference>
<dbReference type="PANTHER" id="PTHR14226:SF25">
    <property type="entry name" value="PHOSPHOESTERASE"/>
    <property type="match status" value="1"/>
</dbReference>
<dbReference type="GO" id="GO:0016042">
    <property type="term" value="P:lipid catabolic process"/>
    <property type="evidence" value="ECO:0007669"/>
    <property type="project" value="UniProtKB-UniRule"/>
</dbReference>
<sequence>MKKSGMILEGGGTRGVFTAGVLDYFMEQGMYLPYVIGVSAGACNAVNYVSRQPGRMKTCTIDFLEAGSYVGMKSLIKTHSLFNMDLIFDLFPNKIIPFDYDTYFSSDMTCILTATNCLTGKAEYLNETSDRQRLMAICRASSSLPVVSPVVDVDGVPMVDGGVADSVPIRKALHDGVKKPVIILTRQEGYRKAPAKKTLKMAQIMYQKYPNLIHAIKYRAYYYNRTMELIEDLESRGHVFVIRPQVPVVKNTENHVDVLTRFYEHGYEYAKDIFEKTADFAGWEGPDPR</sequence>
<dbReference type="InterPro" id="IPR016035">
    <property type="entry name" value="Acyl_Trfase/lysoPLipase"/>
</dbReference>
<reference evidence="6" key="1">
    <citation type="submission" date="2020-08" db="EMBL/GenBank/DDBJ databases">
        <title>Genome public.</title>
        <authorList>
            <person name="Liu C."/>
            <person name="Sun Q."/>
        </authorList>
    </citation>
    <scope>NUCLEOTIDE SEQUENCE</scope>
    <source>
        <strain evidence="6">NSJ-68</strain>
    </source>
</reference>
<protein>
    <submittedName>
        <fullName evidence="6">Patatin family protein</fullName>
    </submittedName>
</protein>
<dbReference type="CDD" id="cd07208">
    <property type="entry name" value="Pat_hypo_Ecoli_yjju_like"/>
    <property type="match status" value="1"/>
</dbReference>
<evidence type="ECO:0000256" key="4">
    <source>
        <dbReference type="PROSITE-ProRule" id="PRU01161"/>
    </source>
</evidence>
<dbReference type="Pfam" id="PF19890">
    <property type="entry name" value="DUF6363"/>
    <property type="match status" value="1"/>
</dbReference>
<dbReference type="SUPFAM" id="SSF52151">
    <property type="entry name" value="FabD/lysophospholipase-like"/>
    <property type="match status" value="1"/>
</dbReference>
<feature type="domain" description="PNPLA" evidence="5">
    <location>
        <begin position="6"/>
        <end position="173"/>
    </location>
</feature>
<comment type="caution">
    <text evidence="6">The sequence shown here is derived from an EMBL/GenBank/DDBJ whole genome shotgun (WGS) entry which is preliminary data.</text>
</comment>
<dbReference type="Proteomes" id="UP000649345">
    <property type="component" value="Unassembled WGS sequence"/>
</dbReference>
<feature type="short sequence motif" description="GXSXG" evidence="4">
    <location>
        <begin position="37"/>
        <end position="41"/>
    </location>
</feature>
<dbReference type="InterPro" id="IPR050301">
    <property type="entry name" value="NTE"/>
</dbReference>
<evidence type="ECO:0000256" key="2">
    <source>
        <dbReference type="ARBA" id="ARBA00022963"/>
    </source>
</evidence>
<dbReference type="GO" id="GO:0016787">
    <property type="term" value="F:hydrolase activity"/>
    <property type="evidence" value="ECO:0007669"/>
    <property type="project" value="UniProtKB-UniRule"/>
</dbReference>
<gene>
    <name evidence="6" type="ORF">H8S44_08730</name>
</gene>
<organism evidence="6 7">
    <name type="scientific">Anaerosacchariphilus hominis</name>
    <dbReference type="NCBI Taxonomy" id="2763017"/>
    <lineage>
        <taxon>Bacteria</taxon>
        <taxon>Bacillati</taxon>
        <taxon>Bacillota</taxon>
        <taxon>Clostridia</taxon>
        <taxon>Lachnospirales</taxon>
        <taxon>Lachnospiraceae</taxon>
        <taxon>Anaerosacchariphilus</taxon>
    </lineage>
</organism>
<keyword evidence="2 4" id="KW-0442">Lipid degradation</keyword>
<feature type="active site" description="Nucleophile" evidence="4">
    <location>
        <position position="39"/>
    </location>
</feature>
<feature type="active site" description="Proton acceptor" evidence="4">
    <location>
        <position position="160"/>
    </location>
</feature>
<dbReference type="RefSeq" id="WP_186872152.1">
    <property type="nucleotide sequence ID" value="NZ_JACOOR010000004.1"/>
</dbReference>
<evidence type="ECO:0000313" key="7">
    <source>
        <dbReference type="Proteomes" id="UP000649345"/>
    </source>
</evidence>
<evidence type="ECO:0000256" key="3">
    <source>
        <dbReference type="ARBA" id="ARBA00023098"/>
    </source>
</evidence>
<proteinExistence type="predicted"/>
<keyword evidence="3 4" id="KW-0443">Lipid metabolism</keyword>
<dbReference type="InterPro" id="IPR002641">
    <property type="entry name" value="PNPLA_dom"/>
</dbReference>
<dbReference type="Gene3D" id="3.40.1090.10">
    <property type="entry name" value="Cytosolic phospholipase A2 catalytic domain"/>
    <property type="match status" value="2"/>
</dbReference>
<keyword evidence="1 4" id="KW-0378">Hydrolase</keyword>
<name>A0A923LC85_9FIRM</name>
<evidence type="ECO:0000313" key="6">
    <source>
        <dbReference type="EMBL" id="MBC5659854.1"/>
    </source>
</evidence>
<feature type="short sequence motif" description="DGA/G" evidence="4">
    <location>
        <begin position="160"/>
        <end position="162"/>
    </location>
</feature>
<keyword evidence="7" id="KW-1185">Reference proteome</keyword>